<dbReference type="EMBL" id="JACHHG010000010">
    <property type="protein sequence ID" value="MBB6099283.1"/>
    <property type="molecule type" value="Genomic_DNA"/>
</dbReference>
<comment type="subcellular location">
    <subcellularLocation>
        <location evidence="1">Membrane</location>
        <topology evidence="1">Multi-pass membrane protein</topology>
    </subcellularLocation>
</comment>
<dbReference type="Pfam" id="PF05128">
    <property type="entry name" value="DUF697"/>
    <property type="match status" value="1"/>
</dbReference>
<evidence type="ECO:0000256" key="3">
    <source>
        <dbReference type="ARBA" id="ARBA00022989"/>
    </source>
</evidence>
<name>A0A841I1Z5_9DEIO</name>
<keyword evidence="3" id="KW-1133">Transmembrane helix</keyword>
<sequence>MLPLLKQILDNFNFKVNSAQTPEQNAEEVTRAAALLSAAVAVEPIPFADMVLITPIQMKMVMHIGLIYGFELSPSRIRQLVAELGATFAYGMLARQVMRGVAKIVAPAVGGVLTAPMVYGWTFALGKLAESYFRAQLSGEKFGALERRRLASRAMEQARTLATPQVLSEFAQSLRERVQGKKDTGVQALPPVASSESKDQGESRSAPEPSATGSESEVRR</sequence>
<proteinExistence type="predicted"/>
<keyword evidence="2" id="KW-0812">Transmembrane</keyword>
<feature type="compositionally biased region" description="Polar residues" evidence="5">
    <location>
        <begin position="211"/>
        <end position="220"/>
    </location>
</feature>
<evidence type="ECO:0000256" key="1">
    <source>
        <dbReference type="ARBA" id="ARBA00004141"/>
    </source>
</evidence>
<keyword evidence="7" id="KW-1185">Reference proteome</keyword>
<evidence type="ECO:0000256" key="2">
    <source>
        <dbReference type="ARBA" id="ARBA00022692"/>
    </source>
</evidence>
<comment type="caution">
    <text evidence="6">The sequence shown here is derived from an EMBL/GenBank/DDBJ whole genome shotgun (WGS) entry which is preliminary data.</text>
</comment>
<dbReference type="InterPro" id="IPR021147">
    <property type="entry name" value="DUF697"/>
</dbReference>
<dbReference type="Proteomes" id="UP000569951">
    <property type="component" value="Unassembled WGS sequence"/>
</dbReference>
<reference evidence="6 7" key="1">
    <citation type="submission" date="2020-08" db="EMBL/GenBank/DDBJ databases">
        <title>Genomic Encyclopedia of Type Strains, Phase IV (KMG-IV): sequencing the most valuable type-strain genomes for metagenomic binning, comparative biology and taxonomic classification.</title>
        <authorList>
            <person name="Goeker M."/>
        </authorList>
    </citation>
    <scope>NUCLEOTIDE SEQUENCE [LARGE SCALE GENOMIC DNA]</scope>
    <source>
        <strain evidence="6 7">DSM 21458</strain>
    </source>
</reference>
<accession>A0A841I1Z5</accession>
<organism evidence="6 7">
    <name type="scientific">Deinobacterium chartae</name>
    <dbReference type="NCBI Taxonomy" id="521158"/>
    <lineage>
        <taxon>Bacteria</taxon>
        <taxon>Thermotogati</taxon>
        <taxon>Deinococcota</taxon>
        <taxon>Deinococci</taxon>
        <taxon>Deinococcales</taxon>
        <taxon>Deinococcaceae</taxon>
        <taxon>Deinobacterium</taxon>
    </lineage>
</organism>
<keyword evidence="4" id="KW-0472">Membrane</keyword>
<protein>
    <submittedName>
        <fullName evidence="6">Uncharacterized protein (DUF697 family)</fullName>
    </submittedName>
</protein>
<dbReference type="GO" id="GO:0016020">
    <property type="term" value="C:membrane"/>
    <property type="evidence" value="ECO:0007669"/>
    <property type="project" value="UniProtKB-SubCell"/>
</dbReference>
<dbReference type="RefSeq" id="WP_183988035.1">
    <property type="nucleotide sequence ID" value="NZ_JACHHG010000010.1"/>
</dbReference>
<evidence type="ECO:0000313" key="6">
    <source>
        <dbReference type="EMBL" id="MBB6099283.1"/>
    </source>
</evidence>
<evidence type="ECO:0000256" key="4">
    <source>
        <dbReference type="ARBA" id="ARBA00023136"/>
    </source>
</evidence>
<dbReference type="AlphaFoldDB" id="A0A841I1Z5"/>
<gene>
    <name evidence="6" type="ORF">HNR42_002721</name>
</gene>
<evidence type="ECO:0000313" key="7">
    <source>
        <dbReference type="Proteomes" id="UP000569951"/>
    </source>
</evidence>
<feature type="region of interest" description="Disordered" evidence="5">
    <location>
        <begin position="178"/>
        <end position="220"/>
    </location>
</feature>
<evidence type="ECO:0000256" key="5">
    <source>
        <dbReference type="SAM" id="MobiDB-lite"/>
    </source>
</evidence>